<keyword evidence="3" id="KW-1185">Reference proteome</keyword>
<gene>
    <name evidence="2" type="ORF">CCAP1982_LOCUS7471</name>
</gene>
<dbReference type="Proteomes" id="UP000606786">
    <property type="component" value="Unassembled WGS sequence"/>
</dbReference>
<protein>
    <submittedName>
        <fullName evidence="2">(Mediterranean fruit fly) hypothetical protein</fullName>
    </submittedName>
</protein>
<reference evidence="2" key="1">
    <citation type="submission" date="2020-11" db="EMBL/GenBank/DDBJ databases">
        <authorList>
            <person name="Whitehead M."/>
        </authorList>
    </citation>
    <scope>NUCLEOTIDE SEQUENCE</scope>
    <source>
        <strain evidence="2">EGII</strain>
    </source>
</reference>
<evidence type="ECO:0000313" key="3">
    <source>
        <dbReference type="Proteomes" id="UP000606786"/>
    </source>
</evidence>
<feature type="compositionally biased region" description="Basic and acidic residues" evidence="1">
    <location>
        <begin position="8"/>
        <end position="21"/>
    </location>
</feature>
<dbReference type="AlphaFoldDB" id="A0A811UJD5"/>
<feature type="region of interest" description="Disordered" evidence="1">
    <location>
        <begin position="1"/>
        <end position="28"/>
    </location>
</feature>
<evidence type="ECO:0000313" key="2">
    <source>
        <dbReference type="EMBL" id="CAD6998924.1"/>
    </source>
</evidence>
<feature type="compositionally biased region" description="Basic and acidic residues" evidence="1">
    <location>
        <begin position="95"/>
        <end position="105"/>
    </location>
</feature>
<organism evidence="2 3">
    <name type="scientific">Ceratitis capitata</name>
    <name type="common">Mediterranean fruit fly</name>
    <name type="synonym">Tephritis capitata</name>
    <dbReference type="NCBI Taxonomy" id="7213"/>
    <lineage>
        <taxon>Eukaryota</taxon>
        <taxon>Metazoa</taxon>
        <taxon>Ecdysozoa</taxon>
        <taxon>Arthropoda</taxon>
        <taxon>Hexapoda</taxon>
        <taxon>Insecta</taxon>
        <taxon>Pterygota</taxon>
        <taxon>Neoptera</taxon>
        <taxon>Endopterygota</taxon>
        <taxon>Diptera</taxon>
        <taxon>Brachycera</taxon>
        <taxon>Muscomorpha</taxon>
        <taxon>Tephritoidea</taxon>
        <taxon>Tephritidae</taxon>
        <taxon>Ceratitis</taxon>
        <taxon>Ceratitis</taxon>
    </lineage>
</organism>
<feature type="compositionally biased region" description="Basic and acidic residues" evidence="1">
    <location>
        <begin position="76"/>
        <end position="87"/>
    </location>
</feature>
<sequence>MNVTTRSSDAHTTDLHTHSTDDLNLCSSTSGIRNAASLSDAREEAPKSHKLALILVNSFVEPHANSTQPQSSTTKPSEKTTDFDARMELNNNNKRPADRHADRAASDTASQNYVQTMLQQQQHRDIALRATHDGRRTPDSAVQKAYRIRE</sequence>
<feature type="region of interest" description="Disordered" evidence="1">
    <location>
        <begin position="130"/>
        <end position="150"/>
    </location>
</feature>
<feature type="region of interest" description="Disordered" evidence="1">
    <location>
        <begin position="62"/>
        <end position="110"/>
    </location>
</feature>
<dbReference type="EMBL" id="CAJHJT010000012">
    <property type="protein sequence ID" value="CAD6998924.1"/>
    <property type="molecule type" value="Genomic_DNA"/>
</dbReference>
<name>A0A811UJD5_CERCA</name>
<feature type="compositionally biased region" description="Low complexity" evidence="1">
    <location>
        <begin position="66"/>
        <end position="75"/>
    </location>
</feature>
<comment type="caution">
    <text evidence="2">The sequence shown here is derived from an EMBL/GenBank/DDBJ whole genome shotgun (WGS) entry which is preliminary data.</text>
</comment>
<proteinExistence type="predicted"/>
<accession>A0A811UJD5</accession>
<evidence type="ECO:0000256" key="1">
    <source>
        <dbReference type="SAM" id="MobiDB-lite"/>
    </source>
</evidence>